<evidence type="ECO:0000256" key="3">
    <source>
        <dbReference type="ARBA" id="ARBA00023008"/>
    </source>
</evidence>
<keyword evidence="10" id="KW-1185">Reference proteome</keyword>
<feature type="transmembrane region" description="Helical" evidence="5">
    <location>
        <begin position="155"/>
        <end position="173"/>
    </location>
</feature>
<dbReference type="InterPro" id="IPR011706">
    <property type="entry name" value="Cu-oxidase_C"/>
</dbReference>
<sequence>MFETIFSIIITVVMTLLWGIAAIAAAGLPYSKSSRSLNNKSTFLLWVAGIAFVLSAAWYGVITLQLIKDGWLFVEGTVKMLIPLTLIPQLYIAGAILPRLKSLRNAGGEPPTPAALEAVAQPSISISFLAAALVSGISALSTFFVQPVLPSLSQIGSRYLVVALLLLVPAIFANRRYSKLKQGKPLRRGLGARLISFVSAGLLTAMVAITLLVANVLVGVQVSKLPEASDMMNHDWIDEGGGAPTLMSGSSNHQQHQAHHASASVDPSQVEVASLTGDISEPADRTFELVAQQKKVTLASGAVIDAWTYNGEIAPELRVKQGEMIEVKLVNQDIDRGVTIHWHGYNVPNAMDGVPGMTQNVVKPGQSFTYKFRANQEGTYWFHSHQQAAEQVVRGLFGTLIVEPKQETESYDEEITLINHQWETDQGRRKAFGNQDEFQWKQVKPGDTVKLRIINAYNYSEKFLLQGTEFRITSIDGMRIQDPKPLSDQTAFRLGAGGRYDVVFTMPDRPVFFKLVNRRNEGNPGTVFYAGSRPERPVFQAESAEFDPSDYGKPVMNEVTAEDKFDREFHMILGNRMGFYNGQINFLWTINGEVYPRVPTFVVKEGDRVKTTFVNRSLGEHPMHLHGHHMTVLKKNGKKVATPWLTDTLNVMPGESYEVGFIADNPGMWMDHCHNLDHAATGMTLHLMYDHVLPSYEVGTRSGNIPD</sequence>
<evidence type="ECO:0000256" key="4">
    <source>
        <dbReference type="SAM" id="MobiDB-lite"/>
    </source>
</evidence>
<dbReference type="Proteomes" id="UP000706926">
    <property type="component" value="Unassembled WGS sequence"/>
</dbReference>
<proteinExistence type="predicted"/>
<gene>
    <name evidence="9" type="ORF">J2Z18_000444</name>
</gene>
<dbReference type="InterPro" id="IPR001117">
    <property type="entry name" value="Cu-oxidase_2nd"/>
</dbReference>
<feature type="compositionally biased region" description="Low complexity" evidence="4">
    <location>
        <begin position="250"/>
        <end position="264"/>
    </location>
</feature>
<dbReference type="Pfam" id="PF00394">
    <property type="entry name" value="Cu-oxidase"/>
    <property type="match status" value="1"/>
</dbReference>
<feature type="transmembrane region" description="Helical" evidence="5">
    <location>
        <begin position="6"/>
        <end position="30"/>
    </location>
</feature>
<dbReference type="GeneID" id="95402497"/>
<accession>A0ABS4F546</accession>
<dbReference type="Pfam" id="PF07731">
    <property type="entry name" value="Cu-oxidase_2"/>
    <property type="match status" value="1"/>
</dbReference>
<evidence type="ECO:0000259" key="6">
    <source>
        <dbReference type="Pfam" id="PF00394"/>
    </source>
</evidence>
<feature type="transmembrane region" description="Helical" evidence="5">
    <location>
        <begin position="126"/>
        <end position="149"/>
    </location>
</feature>
<dbReference type="RefSeq" id="WP_210094115.1">
    <property type="nucleotide sequence ID" value="NZ_CP139098.1"/>
</dbReference>
<dbReference type="PANTHER" id="PTHR11709:SF394">
    <property type="entry name" value="FI03373P-RELATED"/>
    <property type="match status" value="1"/>
</dbReference>
<dbReference type="PANTHER" id="PTHR11709">
    <property type="entry name" value="MULTI-COPPER OXIDASE"/>
    <property type="match status" value="1"/>
</dbReference>
<keyword evidence="2" id="KW-0560">Oxidoreductase</keyword>
<keyword evidence="3" id="KW-0186">Copper</keyword>
<dbReference type="Gene3D" id="2.60.40.420">
    <property type="entry name" value="Cupredoxins - blue copper proteins"/>
    <property type="match status" value="2"/>
</dbReference>
<feature type="transmembrane region" description="Helical" evidence="5">
    <location>
        <begin position="194"/>
        <end position="218"/>
    </location>
</feature>
<feature type="domain" description="Plastocyanin-like" evidence="8">
    <location>
        <begin position="292"/>
        <end position="406"/>
    </location>
</feature>
<reference evidence="9 10" key="1">
    <citation type="submission" date="2021-03" db="EMBL/GenBank/DDBJ databases">
        <title>Genomic Encyclopedia of Type Strains, Phase IV (KMG-IV): sequencing the most valuable type-strain genomes for metagenomic binning, comparative biology and taxonomic classification.</title>
        <authorList>
            <person name="Goeker M."/>
        </authorList>
    </citation>
    <scope>NUCLEOTIDE SEQUENCE [LARGE SCALE GENOMIC DNA]</scope>
    <source>
        <strain evidence="9 10">DSM 15596</strain>
    </source>
</reference>
<keyword evidence="5" id="KW-0472">Membrane</keyword>
<dbReference type="InterPro" id="IPR011707">
    <property type="entry name" value="Cu-oxidase-like_N"/>
</dbReference>
<evidence type="ECO:0000259" key="7">
    <source>
        <dbReference type="Pfam" id="PF07731"/>
    </source>
</evidence>
<keyword evidence="5" id="KW-0812">Transmembrane</keyword>
<keyword evidence="5" id="KW-1133">Transmembrane helix</keyword>
<evidence type="ECO:0000313" key="9">
    <source>
        <dbReference type="EMBL" id="MBP1891375.1"/>
    </source>
</evidence>
<comment type="caution">
    <text evidence="9">The sequence shown here is derived from an EMBL/GenBank/DDBJ whole genome shotgun (WGS) entry which is preliminary data.</text>
</comment>
<dbReference type="EMBL" id="JAGGKI010000001">
    <property type="protein sequence ID" value="MBP1891375.1"/>
    <property type="molecule type" value="Genomic_DNA"/>
</dbReference>
<feature type="domain" description="Plastocyanin-like" evidence="7">
    <location>
        <begin position="586"/>
        <end position="688"/>
    </location>
</feature>
<evidence type="ECO:0000313" key="10">
    <source>
        <dbReference type="Proteomes" id="UP000706926"/>
    </source>
</evidence>
<feature type="domain" description="Plastocyanin-like" evidence="6">
    <location>
        <begin position="435"/>
        <end position="513"/>
    </location>
</feature>
<dbReference type="CDD" id="cd13861">
    <property type="entry name" value="CuRO_1_CumA_like"/>
    <property type="match status" value="1"/>
</dbReference>
<evidence type="ECO:0000256" key="2">
    <source>
        <dbReference type="ARBA" id="ARBA00023002"/>
    </source>
</evidence>
<feature type="region of interest" description="Disordered" evidence="4">
    <location>
        <begin position="242"/>
        <end position="267"/>
    </location>
</feature>
<evidence type="ECO:0000259" key="8">
    <source>
        <dbReference type="Pfam" id="PF07732"/>
    </source>
</evidence>
<feature type="transmembrane region" description="Helical" evidence="5">
    <location>
        <begin position="42"/>
        <end position="60"/>
    </location>
</feature>
<dbReference type="SUPFAM" id="SSF49503">
    <property type="entry name" value="Cupredoxins"/>
    <property type="match status" value="3"/>
</dbReference>
<dbReference type="Pfam" id="PF07732">
    <property type="entry name" value="Cu-oxidase_3"/>
    <property type="match status" value="1"/>
</dbReference>
<evidence type="ECO:0000256" key="1">
    <source>
        <dbReference type="ARBA" id="ARBA00022723"/>
    </source>
</evidence>
<name>A0ABS4F546_9BACL</name>
<dbReference type="CDD" id="cd04202">
    <property type="entry name" value="CuRO_D2_2dMcoN_like"/>
    <property type="match status" value="1"/>
</dbReference>
<dbReference type="PROSITE" id="PS00080">
    <property type="entry name" value="MULTICOPPER_OXIDASE2"/>
    <property type="match status" value="1"/>
</dbReference>
<dbReference type="InterPro" id="IPR045087">
    <property type="entry name" value="Cu-oxidase_fam"/>
</dbReference>
<evidence type="ECO:0000256" key="5">
    <source>
        <dbReference type="SAM" id="Phobius"/>
    </source>
</evidence>
<organism evidence="9 10">
    <name type="scientific">Paenibacillus lactis</name>
    <dbReference type="NCBI Taxonomy" id="228574"/>
    <lineage>
        <taxon>Bacteria</taxon>
        <taxon>Bacillati</taxon>
        <taxon>Bacillota</taxon>
        <taxon>Bacilli</taxon>
        <taxon>Bacillales</taxon>
        <taxon>Paenibacillaceae</taxon>
        <taxon>Paenibacillus</taxon>
    </lineage>
</organism>
<keyword evidence="1" id="KW-0479">Metal-binding</keyword>
<dbReference type="InterPro" id="IPR008972">
    <property type="entry name" value="Cupredoxin"/>
</dbReference>
<dbReference type="InterPro" id="IPR002355">
    <property type="entry name" value="Cu_oxidase_Cu_BS"/>
</dbReference>
<protein>
    <submittedName>
        <fullName evidence="9">FtsP/CotA-like multicopper oxidase with cupredoxin domain</fullName>
    </submittedName>
</protein>